<evidence type="ECO:0000313" key="2">
    <source>
        <dbReference type="EMBL" id="MBA4504772.1"/>
    </source>
</evidence>
<keyword evidence="1" id="KW-0812">Transmembrane</keyword>
<protein>
    <submittedName>
        <fullName evidence="2">MFS transporter</fullName>
    </submittedName>
</protein>
<dbReference type="EMBL" id="JACEOR010000195">
    <property type="protein sequence ID" value="MBA4504772.1"/>
    <property type="molecule type" value="Genomic_DNA"/>
</dbReference>
<organism evidence="2 3">
    <name type="scientific">Corynebacterium sanguinis</name>
    <dbReference type="NCBI Taxonomy" id="2594913"/>
    <lineage>
        <taxon>Bacteria</taxon>
        <taxon>Bacillati</taxon>
        <taxon>Actinomycetota</taxon>
        <taxon>Actinomycetes</taxon>
        <taxon>Mycobacteriales</taxon>
        <taxon>Corynebacteriaceae</taxon>
        <taxon>Corynebacterium</taxon>
    </lineage>
</organism>
<dbReference type="SUPFAM" id="SSF103473">
    <property type="entry name" value="MFS general substrate transporter"/>
    <property type="match status" value="1"/>
</dbReference>
<accession>A0A838WR52</accession>
<proteinExistence type="predicted"/>
<dbReference type="InterPro" id="IPR036259">
    <property type="entry name" value="MFS_trans_sf"/>
</dbReference>
<keyword evidence="1" id="KW-1133">Transmembrane helix</keyword>
<evidence type="ECO:0000256" key="1">
    <source>
        <dbReference type="SAM" id="Phobius"/>
    </source>
</evidence>
<feature type="transmembrane region" description="Helical" evidence="1">
    <location>
        <begin position="20"/>
        <end position="48"/>
    </location>
</feature>
<feature type="non-terminal residue" evidence="2">
    <location>
        <position position="57"/>
    </location>
</feature>
<gene>
    <name evidence="2" type="ORF">H0H28_05430</name>
</gene>
<sequence>MTRAERLDRLPVTPKHRRLLFGSGIGWALDAMDIGLVSFIIAALAVHWDLDRTTTSW</sequence>
<reference evidence="2 3" key="1">
    <citation type="submission" date="2020-07" db="EMBL/GenBank/DDBJ databases">
        <authorList>
            <person name="Khare M."/>
        </authorList>
    </citation>
    <scope>NUCLEOTIDE SEQUENCE [LARGE SCALE GENOMIC DNA]</scope>
    <source>
        <strain evidence="2 3">P8776</strain>
    </source>
</reference>
<name>A0A838WR52_9CORY</name>
<comment type="caution">
    <text evidence="2">The sequence shown here is derived from an EMBL/GenBank/DDBJ whole genome shotgun (WGS) entry which is preliminary data.</text>
</comment>
<keyword evidence="3" id="KW-1185">Reference proteome</keyword>
<dbReference type="AlphaFoldDB" id="A0A838WR52"/>
<dbReference type="Proteomes" id="UP000580709">
    <property type="component" value="Unassembled WGS sequence"/>
</dbReference>
<keyword evidence="1" id="KW-0472">Membrane</keyword>
<evidence type="ECO:0000313" key="3">
    <source>
        <dbReference type="Proteomes" id="UP000580709"/>
    </source>
</evidence>